<evidence type="ECO:0000256" key="1">
    <source>
        <dbReference type="SAM" id="MobiDB-lite"/>
    </source>
</evidence>
<dbReference type="GO" id="GO:0034315">
    <property type="term" value="P:regulation of Arp2/3 complex-mediated actin nucleation"/>
    <property type="evidence" value="ECO:0007669"/>
    <property type="project" value="TreeGrafter"/>
</dbReference>
<evidence type="ECO:0000313" key="4">
    <source>
        <dbReference type="Proteomes" id="UP001356427"/>
    </source>
</evidence>
<dbReference type="GO" id="GO:0019904">
    <property type="term" value="F:protein domain specific binding"/>
    <property type="evidence" value="ECO:0007669"/>
    <property type="project" value="InterPro"/>
</dbReference>
<dbReference type="AlphaFoldDB" id="A0AAN8LFK5"/>
<feature type="compositionally biased region" description="Acidic residues" evidence="1">
    <location>
        <begin position="150"/>
        <end position="163"/>
    </location>
</feature>
<dbReference type="GO" id="GO:0098842">
    <property type="term" value="C:postsynaptic early endosome"/>
    <property type="evidence" value="ECO:0007669"/>
    <property type="project" value="TreeGrafter"/>
</dbReference>
<dbReference type="PANTHER" id="PTHR12141:SF1">
    <property type="entry name" value="PRKCA-BINDING PROTEIN"/>
    <property type="match status" value="1"/>
</dbReference>
<accession>A0AAN8LFK5</accession>
<dbReference type="InterPro" id="IPR027267">
    <property type="entry name" value="AH/BAR_dom_sf"/>
</dbReference>
<dbReference type="GO" id="GO:0005543">
    <property type="term" value="F:phospholipid binding"/>
    <property type="evidence" value="ECO:0007669"/>
    <property type="project" value="TreeGrafter"/>
</dbReference>
<dbReference type="GO" id="GO:0043113">
    <property type="term" value="P:receptor clustering"/>
    <property type="evidence" value="ECO:0007669"/>
    <property type="project" value="TreeGrafter"/>
</dbReference>
<name>A0AAN8LFK5_9TELE</name>
<dbReference type="PANTHER" id="PTHR12141">
    <property type="entry name" value="ARFAPTIN-RELATED"/>
    <property type="match status" value="1"/>
</dbReference>
<dbReference type="InterPro" id="IPR010504">
    <property type="entry name" value="AH_dom"/>
</dbReference>
<dbReference type="SUPFAM" id="SSF103657">
    <property type="entry name" value="BAR/IMD domain-like"/>
    <property type="match status" value="1"/>
</dbReference>
<dbReference type="GO" id="GO:0097062">
    <property type="term" value="P:dendritic spine maintenance"/>
    <property type="evidence" value="ECO:0007669"/>
    <property type="project" value="TreeGrafter"/>
</dbReference>
<feature type="region of interest" description="Disordered" evidence="1">
    <location>
        <begin position="143"/>
        <end position="183"/>
    </location>
</feature>
<evidence type="ECO:0000313" key="3">
    <source>
        <dbReference type="EMBL" id="KAK6311773.1"/>
    </source>
</evidence>
<dbReference type="InterPro" id="IPR030798">
    <property type="entry name" value="Arfaptin_fam"/>
</dbReference>
<dbReference type="Proteomes" id="UP001356427">
    <property type="component" value="Unassembled WGS sequence"/>
</dbReference>
<dbReference type="PROSITE" id="PS50870">
    <property type="entry name" value="AH"/>
    <property type="match status" value="1"/>
</dbReference>
<proteinExistence type="predicted"/>
<dbReference type="GO" id="GO:0005886">
    <property type="term" value="C:plasma membrane"/>
    <property type="evidence" value="ECO:0007669"/>
    <property type="project" value="GOC"/>
</dbReference>
<sequence>MEKYGIQLLKTIKPMLHDLNTYLHKAIPDTKLTIRKYLDVKFEYWRWESPCIASVGTGNYEYRLVLRCRQEARARFSIAKMRKDVLEKIELLDQKHVQDIVFQLQRFVSGMSRYYDECYAVLKEADVFPIEVDLSRTMMNYGSQSHSFTEEEEEGGGGSEEQDGGAGKQAENGAEKMTVIDDY</sequence>
<feature type="domain" description="AH" evidence="2">
    <location>
        <begin position="1"/>
        <end position="127"/>
    </location>
</feature>
<dbReference type="EMBL" id="JAGTTL010000015">
    <property type="protein sequence ID" value="KAK6311773.1"/>
    <property type="molecule type" value="Genomic_DNA"/>
</dbReference>
<dbReference type="GO" id="GO:0043005">
    <property type="term" value="C:neuron projection"/>
    <property type="evidence" value="ECO:0007669"/>
    <property type="project" value="TreeGrafter"/>
</dbReference>
<dbReference type="SMART" id="SM01015">
    <property type="entry name" value="Arfaptin"/>
    <property type="match status" value="1"/>
</dbReference>
<gene>
    <name evidence="3" type="ORF">J4Q44_G00174370</name>
</gene>
<organism evidence="3 4">
    <name type="scientific">Coregonus suidteri</name>
    <dbReference type="NCBI Taxonomy" id="861788"/>
    <lineage>
        <taxon>Eukaryota</taxon>
        <taxon>Metazoa</taxon>
        <taxon>Chordata</taxon>
        <taxon>Craniata</taxon>
        <taxon>Vertebrata</taxon>
        <taxon>Euteleostomi</taxon>
        <taxon>Actinopterygii</taxon>
        <taxon>Neopterygii</taxon>
        <taxon>Teleostei</taxon>
        <taxon>Protacanthopterygii</taxon>
        <taxon>Salmoniformes</taxon>
        <taxon>Salmonidae</taxon>
        <taxon>Coregoninae</taxon>
        <taxon>Coregonus</taxon>
    </lineage>
</organism>
<dbReference type="Pfam" id="PF06456">
    <property type="entry name" value="Arfaptin"/>
    <property type="match status" value="1"/>
</dbReference>
<dbReference type="GO" id="GO:0032588">
    <property type="term" value="C:trans-Golgi network membrane"/>
    <property type="evidence" value="ECO:0007669"/>
    <property type="project" value="TreeGrafter"/>
</dbReference>
<comment type="caution">
    <text evidence="3">The sequence shown here is derived from an EMBL/GenBank/DDBJ whole genome shotgun (WGS) entry which is preliminary data.</text>
</comment>
<dbReference type="Gene3D" id="1.20.1270.60">
    <property type="entry name" value="Arfaptin homology (AH) domain/BAR domain"/>
    <property type="match status" value="1"/>
</dbReference>
<protein>
    <recommendedName>
        <fullName evidence="2">AH domain-containing protein</fullName>
    </recommendedName>
</protein>
<reference evidence="3 4" key="1">
    <citation type="submission" date="2021-04" db="EMBL/GenBank/DDBJ databases">
        <authorList>
            <person name="De Guttry C."/>
            <person name="Zahm M."/>
            <person name="Klopp C."/>
            <person name="Cabau C."/>
            <person name="Louis A."/>
            <person name="Berthelot C."/>
            <person name="Parey E."/>
            <person name="Roest Crollius H."/>
            <person name="Montfort J."/>
            <person name="Robinson-Rechavi M."/>
            <person name="Bucao C."/>
            <person name="Bouchez O."/>
            <person name="Gislard M."/>
            <person name="Lluch J."/>
            <person name="Milhes M."/>
            <person name="Lampietro C."/>
            <person name="Lopez Roques C."/>
            <person name="Donnadieu C."/>
            <person name="Braasch I."/>
            <person name="Desvignes T."/>
            <person name="Postlethwait J."/>
            <person name="Bobe J."/>
            <person name="Wedekind C."/>
            <person name="Guiguen Y."/>
        </authorList>
    </citation>
    <scope>NUCLEOTIDE SEQUENCE [LARGE SCALE GENOMIC DNA]</scope>
    <source>
        <strain evidence="3">Cs_M1</strain>
        <tissue evidence="3">Blood</tissue>
    </source>
</reference>
<dbReference type="GO" id="GO:0005080">
    <property type="term" value="F:protein kinase C binding"/>
    <property type="evidence" value="ECO:0007669"/>
    <property type="project" value="TreeGrafter"/>
</dbReference>
<keyword evidence="4" id="KW-1185">Reference proteome</keyword>
<dbReference type="GO" id="GO:0002092">
    <property type="term" value="P:positive regulation of receptor internalization"/>
    <property type="evidence" value="ECO:0007669"/>
    <property type="project" value="TreeGrafter"/>
</dbReference>
<dbReference type="GO" id="GO:0014069">
    <property type="term" value="C:postsynaptic density"/>
    <property type="evidence" value="ECO:0007669"/>
    <property type="project" value="TreeGrafter"/>
</dbReference>
<dbReference type="GO" id="GO:0006886">
    <property type="term" value="P:intracellular protein transport"/>
    <property type="evidence" value="ECO:0007669"/>
    <property type="project" value="TreeGrafter"/>
</dbReference>
<dbReference type="GO" id="GO:0008021">
    <property type="term" value="C:synaptic vesicle"/>
    <property type="evidence" value="ECO:0007669"/>
    <property type="project" value="TreeGrafter"/>
</dbReference>
<evidence type="ECO:0000259" key="2">
    <source>
        <dbReference type="PROSITE" id="PS50870"/>
    </source>
</evidence>